<organism evidence="3 4">
    <name type="scientific">Bordetella ansorpii</name>
    <dbReference type="NCBI Taxonomy" id="288768"/>
    <lineage>
        <taxon>Bacteria</taxon>
        <taxon>Pseudomonadati</taxon>
        <taxon>Pseudomonadota</taxon>
        <taxon>Betaproteobacteria</taxon>
        <taxon>Burkholderiales</taxon>
        <taxon>Alcaligenaceae</taxon>
        <taxon>Bordetella</taxon>
    </lineage>
</organism>
<feature type="chain" id="PRO_5007616602" evidence="2">
    <location>
        <begin position="30"/>
        <end position="192"/>
    </location>
</feature>
<protein>
    <submittedName>
        <fullName evidence="3">Uncharacterized protein</fullName>
    </submittedName>
</protein>
<name>A0A157SWG4_9BORD</name>
<keyword evidence="2" id="KW-0732">Signal</keyword>
<dbReference type="RefSeq" id="WP_066134183.1">
    <property type="nucleotide sequence ID" value="NZ_FKIF01000010.1"/>
</dbReference>
<keyword evidence="4" id="KW-1185">Reference proteome</keyword>
<proteinExistence type="predicted"/>
<sequence length="192" mass="19765">MQISAISRLTTLCGALALGAALAPAVSMAQKSATTAQQQYQEDVKRCNAGQTSQDRRTCLQEAGAALQEARRNRLDDKQEGRYDQNALQRCKALPASQQQDCMTQMQSPTRVIGSVSGGGVLRETVIQVPAGTPGAMPAQRYAPPPAGGQGGYAPPPPPPAPGSAPGYAPPPPAPGYAPAAPAPGYAPPPVR</sequence>
<evidence type="ECO:0000256" key="1">
    <source>
        <dbReference type="SAM" id="MobiDB-lite"/>
    </source>
</evidence>
<dbReference type="EMBL" id="FKIF01000010">
    <property type="protein sequence ID" value="SAI74645.1"/>
    <property type="molecule type" value="Genomic_DNA"/>
</dbReference>
<reference evidence="3 4" key="1">
    <citation type="submission" date="2016-04" db="EMBL/GenBank/DDBJ databases">
        <authorList>
            <consortium name="Pathogen Informatics"/>
        </authorList>
    </citation>
    <scope>NUCLEOTIDE SEQUENCE [LARGE SCALE GENOMIC DNA]</scope>
    <source>
        <strain evidence="3 4">H050680373</strain>
    </source>
</reference>
<dbReference type="AlphaFoldDB" id="A0A157SWG4"/>
<evidence type="ECO:0000313" key="3">
    <source>
        <dbReference type="EMBL" id="SAI74645.1"/>
    </source>
</evidence>
<evidence type="ECO:0000313" key="4">
    <source>
        <dbReference type="Proteomes" id="UP000076848"/>
    </source>
</evidence>
<feature type="region of interest" description="Disordered" evidence="1">
    <location>
        <begin position="132"/>
        <end position="192"/>
    </location>
</feature>
<accession>A0A157SWG4</accession>
<evidence type="ECO:0000256" key="2">
    <source>
        <dbReference type="SAM" id="SignalP"/>
    </source>
</evidence>
<dbReference type="STRING" id="288768.SAMEA3906486_05362"/>
<feature type="signal peptide" evidence="2">
    <location>
        <begin position="1"/>
        <end position="29"/>
    </location>
</feature>
<dbReference type="Proteomes" id="UP000076848">
    <property type="component" value="Unassembled WGS sequence"/>
</dbReference>
<gene>
    <name evidence="3" type="ORF">SAMEA3906486_05362</name>
</gene>
<feature type="compositionally biased region" description="Pro residues" evidence="1">
    <location>
        <begin position="154"/>
        <end position="192"/>
    </location>
</feature>